<evidence type="ECO:0000256" key="3">
    <source>
        <dbReference type="ARBA" id="ARBA00022553"/>
    </source>
</evidence>
<dbReference type="InterPro" id="IPR016066">
    <property type="entry name" value="A-D-PHexomutase_CS"/>
</dbReference>
<dbReference type="GO" id="GO:0006048">
    <property type="term" value="P:UDP-N-acetylglucosamine biosynthetic process"/>
    <property type="evidence" value="ECO:0007669"/>
    <property type="project" value="TreeGrafter"/>
</dbReference>
<evidence type="ECO:0000259" key="9">
    <source>
        <dbReference type="Pfam" id="PF02878"/>
    </source>
</evidence>
<dbReference type="InterPro" id="IPR036900">
    <property type="entry name" value="A-D-PHexomutase_C_sf"/>
</dbReference>
<keyword evidence="5 7" id="KW-0460">Magnesium</keyword>
<evidence type="ECO:0000256" key="4">
    <source>
        <dbReference type="ARBA" id="ARBA00022723"/>
    </source>
</evidence>
<dbReference type="InterPro" id="IPR005841">
    <property type="entry name" value="Alpha-D-phosphohexomutase_SF"/>
</dbReference>
<dbReference type="EC" id="5.4.2.8" evidence="12"/>
<gene>
    <name evidence="12" type="ORF">FHS56_000032</name>
</gene>
<dbReference type="PANTHER" id="PTHR42946:SF1">
    <property type="entry name" value="PHOSPHOGLUCOMUTASE (ALPHA-D-GLUCOSE-1,6-BISPHOSPHATE-DEPENDENT)"/>
    <property type="match status" value="1"/>
</dbReference>
<comment type="cofactor">
    <cofactor evidence="1">
        <name>Mg(2+)</name>
        <dbReference type="ChEBI" id="CHEBI:18420"/>
    </cofactor>
</comment>
<dbReference type="GO" id="GO:0008966">
    <property type="term" value="F:phosphoglucosamine mutase activity"/>
    <property type="evidence" value="ECO:0007669"/>
    <property type="project" value="InterPro"/>
</dbReference>
<feature type="domain" description="Alpha-D-phosphohexomutase alpha/beta/alpha" evidence="11">
    <location>
        <begin position="269"/>
        <end position="372"/>
    </location>
</feature>
<feature type="domain" description="Alpha-D-phosphohexomutase alpha/beta/alpha" evidence="9">
    <location>
        <begin position="8"/>
        <end position="140"/>
    </location>
</feature>
<reference evidence="12 13" key="1">
    <citation type="submission" date="2020-03" db="EMBL/GenBank/DDBJ databases">
        <title>Genomic Encyclopedia of Type Strains, Phase IV (KMG-IV): sequencing the most valuable type-strain genomes for metagenomic binning, comparative biology and taxonomic classification.</title>
        <authorList>
            <person name="Goeker M."/>
        </authorList>
    </citation>
    <scope>NUCLEOTIDE SEQUENCE [LARGE SCALE GENOMIC DNA]</scope>
    <source>
        <strain evidence="12 13">DSM 5718</strain>
    </source>
</reference>
<dbReference type="GO" id="GO:0005975">
    <property type="term" value="P:carbohydrate metabolic process"/>
    <property type="evidence" value="ECO:0007669"/>
    <property type="project" value="InterPro"/>
</dbReference>
<sequence>MTLIASISGIRGTIGGKPIDNLTPPDIVRFVSAYGSLLRAGNKRPKVVIGRDARLSGAMLAHLVTGTLQALGIDVIDVGLATTPTVAMAVPRAGAQGGIILTASHNPIQWNALKLLNAEGEFIDAATGEAILQKANEGSFEYAGVHHLGSYLTNEHALDEHIEAIKALSLVDVDAIRARQFRVVVDAVHSVGGIAVPRLLEALGVQEVKVLYGEPNGHFPHNPEPLPEHLHELSSTLTKENYDLGIAVDPDVDRLALFCEDGSPFGEEYTLVAVADYVLQHEPGPAVSNLSSSQALRVVCERMQLPYYASAVGEVNVVAKMKEVGATIGGEGNGGIIYPKLHYGRDALVGIALFLSYLAKSGKKVSALRATYPNFFMVKNKIELSEDLNPDSVLNALKEKYARQQQDTTDGLKIYFDDAWVHLRRSNTEPIIRIYTEAPTQHIAENLVEKFMADIRELRQLNQEE</sequence>
<keyword evidence="3" id="KW-0597">Phosphoprotein</keyword>
<dbReference type="GO" id="GO:0004615">
    <property type="term" value="F:phosphomannomutase activity"/>
    <property type="evidence" value="ECO:0007669"/>
    <property type="project" value="UniProtKB-EC"/>
</dbReference>
<comment type="similarity">
    <text evidence="2 7">Belongs to the phosphohexose mutase family.</text>
</comment>
<feature type="domain" description="Alpha-D-phosphohexomutase C-terminal" evidence="8">
    <location>
        <begin position="403"/>
        <end position="452"/>
    </location>
</feature>
<dbReference type="GO" id="GO:0005829">
    <property type="term" value="C:cytosol"/>
    <property type="evidence" value="ECO:0007669"/>
    <property type="project" value="TreeGrafter"/>
</dbReference>
<evidence type="ECO:0000256" key="5">
    <source>
        <dbReference type="ARBA" id="ARBA00022842"/>
    </source>
</evidence>
<evidence type="ECO:0000256" key="1">
    <source>
        <dbReference type="ARBA" id="ARBA00001946"/>
    </source>
</evidence>
<dbReference type="InterPro" id="IPR005846">
    <property type="entry name" value="A-D-PHexomutase_a/b/a-III"/>
</dbReference>
<comment type="caution">
    <text evidence="12">The sequence shown here is derived from an EMBL/GenBank/DDBJ whole genome shotgun (WGS) entry which is preliminary data.</text>
</comment>
<proteinExistence type="inferred from homology"/>
<dbReference type="AlphaFoldDB" id="A0A846MLY7"/>
<dbReference type="InterPro" id="IPR050060">
    <property type="entry name" value="Phosphoglucosamine_mutase"/>
</dbReference>
<evidence type="ECO:0000313" key="13">
    <source>
        <dbReference type="Proteomes" id="UP000537126"/>
    </source>
</evidence>
<evidence type="ECO:0000256" key="2">
    <source>
        <dbReference type="ARBA" id="ARBA00010231"/>
    </source>
</evidence>
<dbReference type="PROSITE" id="PS00710">
    <property type="entry name" value="PGM_PMM"/>
    <property type="match status" value="1"/>
</dbReference>
<dbReference type="GO" id="GO:0009252">
    <property type="term" value="P:peptidoglycan biosynthetic process"/>
    <property type="evidence" value="ECO:0007669"/>
    <property type="project" value="TreeGrafter"/>
</dbReference>
<keyword evidence="4 7" id="KW-0479">Metal-binding</keyword>
<dbReference type="PRINTS" id="PR00509">
    <property type="entry name" value="PGMPMM"/>
</dbReference>
<evidence type="ECO:0000256" key="6">
    <source>
        <dbReference type="ARBA" id="ARBA00023235"/>
    </source>
</evidence>
<dbReference type="InterPro" id="IPR016055">
    <property type="entry name" value="A-D-PHexomutase_a/b/a-I/II/III"/>
</dbReference>
<evidence type="ECO:0000256" key="7">
    <source>
        <dbReference type="RuleBase" id="RU004326"/>
    </source>
</evidence>
<dbReference type="FunFam" id="3.40.120.10:FF:000020">
    <property type="entry name" value="Phosphoglucosamine mutase"/>
    <property type="match status" value="1"/>
</dbReference>
<evidence type="ECO:0000259" key="8">
    <source>
        <dbReference type="Pfam" id="PF00408"/>
    </source>
</evidence>
<evidence type="ECO:0000259" key="10">
    <source>
        <dbReference type="Pfam" id="PF02879"/>
    </source>
</evidence>
<dbReference type="NCBIfam" id="TIGR03990">
    <property type="entry name" value="Arch_GlmM"/>
    <property type="match status" value="1"/>
</dbReference>
<dbReference type="InterPro" id="IPR024086">
    <property type="entry name" value="GlmM_arc-type"/>
</dbReference>
<keyword evidence="6 12" id="KW-0413">Isomerase</keyword>
<dbReference type="InterPro" id="IPR005843">
    <property type="entry name" value="A-D-PHexomutase_C"/>
</dbReference>
<dbReference type="GO" id="GO:0000287">
    <property type="term" value="F:magnesium ion binding"/>
    <property type="evidence" value="ECO:0007669"/>
    <property type="project" value="InterPro"/>
</dbReference>
<dbReference type="SUPFAM" id="SSF53738">
    <property type="entry name" value="Phosphoglucomutase, first 3 domains"/>
    <property type="match status" value="3"/>
</dbReference>
<dbReference type="Pfam" id="PF02878">
    <property type="entry name" value="PGM_PMM_I"/>
    <property type="match status" value="1"/>
</dbReference>
<keyword evidence="13" id="KW-1185">Reference proteome</keyword>
<dbReference type="InterPro" id="IPR005845">
    <property type="entry name" value="A-D-PHexomutase_a/b/a-II"/>
</dbReference>
<dbReference type="InterPro" id="IPR005844">
    <property type="entry name" value="A-D-PHexomutase_a/b/a-I"/>
</dbReference>
<evidence type="ECO:0000313" key="12">
    <source>
        <dbReference type="EMBL" id="NIK72546.1"/>
    </source>
</evidence>
<dbReference type="Pfam" id="PF00408">
    <property type="entry name" value="PGM_PMM_IV"/>
    <property type="match status" value="1"/>
</dbReference>
<accession>A0A846MLY7</accession>
<dbReference type="PANTHER" id="PTHR42946">
    <property type="entry name" value="PHOSPHOHEXOSE MUTASE"/>
    <property type="match status" value="1"/>
</dbReference>
<dbReference type="Proteomes" id="UP000537126">
    <property type="component" value="Unassembled WGS sequence"/>
</dbReference>
<dbReference type="RefSeq" id="WP_166917872.1">
    <property type="nucleotide sequence ID" value="NZ_JAASRN010000001.1"/>
</dbReference>
<dbReference type="Gene3D" id="3.40.120.10">
    <property type="entry name" value="Alpha-D-Glucose-1,6-Bisphosphate, subunit A, domain 3"/>
    <property type="match status" value="3"/>
</dbReference>
<dbReference type="Pfam" id="PF02879">
    <property type="entry name" value="PGM_PMM_II"/>
    <property type="match status" value="1"/>
</dbReference>
<dbReference type="EMBL" id="JAASRN010000001">
    <property type="protein sequence ID" value="NIK72546.1"/>
    <property type="molecule type" value="Genomic_DNA"/>
</dbReference>
<feature type="domain" description="Alpha-D-phosphohexomutase alpha/beta/alpha" evidence="10">
    <location>
        <begin position="160"/>
        <end position="262"/>
    </location>
</feature>
<dbReference type="Pfam" id="PF02880">
    <property type="entry name" value="PGM_PMM_III"/>
    <property type="match status" value="1"/>
</dbReference>
<dbReference type="Gene3D" id="3.30.310.50">
    <property type="entry name" value="Alpha-D-phosphohexomutase, C-terminal domain"/>
    <property type="match status" value="1"/>
</dbReference>
<protein>
    <submittedName>
        <fullName evidence="12">Phosphomannomutase</fullName>
        <ecNumber evidence="12">5.4.2.8</ecNumber>
    </submittedName>
</protein>
<evidence type="ECO:0000259" key="11">
    <source>
        <dbReference type="Pfam" id="PF02880"/>
    </source>
</evidence>
<dbReference type="SUPFAM" id="SSF55957">
    <property type="entry name" value="Phosphoglucomutase, C-terminal domain"/>
    <property type="match status" value="1"/>
</dbReference>
<organism evidence="12 13">
    <name type="scientific">Thermonema lapsum</name>
    <dbReference type="NCBI Taxonomy" id="28195"/>
    <lineage>
        <taxon>Bacteria</taxon>
        <taxon>Pseudomonadati</taxon>
        <taxon>Bacteroidota</taxon>
        <taxon>Cytophagia</taxon>
        <taxon>Cytophagales</taxon>
        <taxon>Thermonemataceae</taxon>
        <taxon>Thermonema</taxon>
    </lineage>
</organism>
<name>A0A846MLY7_9BACT</name>